<dbReference type="AlphaFoldDB" id="A0A498LPQ0"/>
<protein>
    <submittedName>
        <fullName evidence="2">Uncharacterized protein</fullName>
    </submittedName>
</protein>
<evidence type="ECO:0000256" key="1">
    <source>
        <dbReference type="SAM" id="MobiDB-lite"/>
    </source>
</evidence>
<feature type="compositionally biased region" description="Low complexity" evidence="1">
    <location>
        <begin position="191"/>
        <end position="200"/>
    </location>
</feature>
<proteinExistence type="predicted"/>
<sequence length="674" mass="79117">MTQLRTLNELVHLRETKYGQPYPRHGLILLWWFANKCVEINDDGKMISLCDPEDPEEFGFHPFHNLEGILPDTDLPYYEIGNLNHPGAMPTYVTRYHNRDVRDSNADRIVVSVDSEWNDKWFDRIYVTHHLGRGRFDVDSTYRISQGLIKIIQRTERSDFIRESHTKTCQGVNASLASRRSPLRLDRSDQITDSSSQSSHCKSHRGSGQRSSCLYCLIVMDMVRTLNDLSDLKETSFGQPCPRHGLNLLWWFAHDCVWIDNGCMTAQCNPANGDFGFHRFYNADEILPYNYLPYYEMPFENRIIRNMIRTLNKLSHLKETGFGQPHPRHGLNLLWWFAHDCVRIDSNGQMIAKCNPVNGAFDFGRFYNRERLLSDINLPYYEVGNLNTSDNTTDSLPYYVTKNYTGSHSDNSNTDRIIVSFDSSRNRFEKIYVTQHLDEVDFDQNHTHRIGLDLLRDIQELTLNNFLTETFKDSYQIHFQRHCRRTAQSVENEPYQSQKRRMPRLRTLNELAHLRETKFGQPSPRHGLILLWWFADECVEIDDDGNMIAQCDPEHKSFGFHPFHNSEGILPDIDLPYYEMGNLHHPGKMPHFVTKNYDSDVRESNADRIVVSVASDWSDKWFDRIYVTHHLGQGRFDENSTYRISQGLIEIIQKMEWSDFIREVKIPRNRRGRR</sequence>
<reference evidence="2 3" key="1">
    <citation type="submission" date="2018-03" db="EMBL/GenBank/DDBJ databases">
        <title>Draft genome sequence of Rohu Carp (Labeo rohita).</title>
        <authorList>
            <person name="Das P."/>
            <person name="Kushwaha B."/>
            <person name="Joshi C.G."/>
            <person name="Kumar D."/>
            <person name="Nagpure N.S."/>
            <person name="Sahoo L."/>
            <person name="Das S.P."/>
            <person name="Bit A."/>
            <person name="Patnaik S."/>
            <person name="Meher P.K."/>
            <person name="Jayasankar P."/>
            <person name="Koringa P.G."/>
            <person name="Patel N.V."/>
            <person name="Hinsu A.T."/>
            <person name="Kumar R."/>
            <person name="Pandey M."/>
            <person name="Agarwal S."/>
            <person name="Srivastava S."/>
            <person name="Singh M."/>
            <person name="Iquebal M.A."/>
            <person name="Jaiswal S."/>
            <person name="Angadi U.B."/>
            <person name="Kumar N."/>
            <person name="Raza M."/>
            <person name="Shah T.M."/>
            <person name="Rai A."/>
            <person name="Jena J.K."/>
        </authorList>
    </citation>
    <scope>NUCLEOTIDE SEQUENCE [LARGE SCALE GENOMIC DNA]</scope>
    <source>
        <strain evidence="2">DASCIFA01</strain>
        <tissue evidence="2">Testis</tissue>
    </source>
</reference>
<dbReference type="PANTHER" id="PTHR38706:SF2">
    <property type="match status" value="1"/>
</dbReference>
<evidence type="ECO:0000313" key="2">
    <source>
        <dbReference type="EMBL" id="RXN09076.1"/>
    </source>
</evidence>
<dbReference type="Proteomes" id="UP000290572">
    <property type="component" value="Unassembled WGS sequence"/>
</dbReference>
<evidence type="ECO:0000313" key="3">
    <source>
        <dbReference type="Proteomes" id="UP000290572"/>
    </source>
</evidence>
<dbReference type="PANTHER" id="PTHR38706">
    <property type="entry name" value="SI:CH211-198C19.1-RELATED"/>
    <property type="match status" value="1"/>
</dbReference>
<gene>
    <name evidence="2" type="ORF">ROHU_011218</name>
</gene>
<organism evidence="2 3">
    <name type="scientific">Labeo rohita</name>
    <name type="common">Indian major carp</name>
    <name type="synonym">Cyprinus rohita</name>
    <dbReference type="NCBI Taxonomy" id="84645"/>
    <lineage>
        <taxon>Eukaryota</taxon>
        <taxon>Metazoa</taxon>
        <taxon>Chordata</taxon>
        <taxon>Craniata</taxon>
        <taxon>Vertebrata</taxon>
        <taxon>Euteleostomi</taxon>
        <taxon>Actinopterygii</taxon>
        <taxon>Neopterygii</taxon>
        <taxon>Teleostei</taxon>
        <taxon>Ostariophysi</taxon>
        <taxon>Cypriniformes</taxon>
        <taxon>Cyprinidae</taxon>
        <taxon>Labeoninae</taxon>
        <taxon>Labeonini</taxon>
        <taxon>Labeo</taxon>
    </lineage>
</organism>
<name>A0A498LPQ0_LABRO</name>
<feature type="region of interest" description="Disordered" evidence="1">
    <location>
        <begin position="188"/>
        <end position="208"/>
    </location>
</feature>
<comment type="caution">
    <text evidence="2">The sequence shown here is derived from an EMBL/GenBank/DDBJ whole genome shotgun (WGS) entry which is preliminary data.</text>
</comment>
<dbReference type="EMBL" id="QBIY01013293">
    <property type="protein sequence ID" value="RXN09076.1"/>
    <property type="molecule type" value="Genomic_DNA"/>
</dbReference>
<keyword evidence="3" id="KW-1185">Reference proteome</keyword>
<accession>A0A498LPQ0</accession>